<evidence type="ECO:0000313" key="2">
    <source>
        <dbReference type="EMBL" id="KAJ7324039.1"/>
    </source>
</evidence>
<reference evidence="2" key="1">
    <citation type="submission" date="2023-03" db="EMBL/GenBank/DDBJ databases">
        <title>Massive genome expansion in bonnet fungi (Mycena s.s.) driven by repeated elements and novel gene families across ecological guilds.</title>
        <authorList>
            <consortium name="Lawrence Berkeley National Laboratory"/>
            <person name="Harder C.B."/>
            <person name="Miyauchi S."/>
            <person name="Viragh M."/>
            <person name="Kuo A."/>
            <person name="Thoen E."/>
            <person name="Andreopoulos B."/>
            <person name="Lu D."/>
            <person name="Skrede I."/>
            <person name="Drula E."/>
            <person name="Henrissat B."/>
            <person name="Morin E."/>
            <person name="Kohler A."/>
            <person name="Barry K."/>
            <person name="LaButti K."/>
            <person name="Morin E."/>
            <person name="Salamov A."/>
            <person name="Lipzen A."/>
            <person name="Mereny Z."/>
            <person name="Hegedus B."/>
            <person name="Baldrian P."/>
            <person name="Stursova M."/>
            <person name="Weitz H."/>
            <person name="Taylor A."/>
            <person name="Grigoriev I.V."/>
            <person name="Nagy L.G."/>
            <person name="Martin F."/>
            <person name="Kauserud H."/>
        </authorList>
    </citation>
    <scope>NUCLEOTIDE SEQUENCE</scope>
    <source>
        <strain evidence="2">CBHHK002</strain>
    </source>
</reference>
<dbReference type="EMBL" id="JARIHO010000045">
    <property type="protein sequence ID" value="KAJ7324039.1"/>
    <property type="molecule type" value="Genomic_DNA"/>
</dbReference>
<gene>
    <name evidence="2" type="ORF">DFH08DRAFT_817514</name>
</gene>
<feature type="region of interest" description="Disordered" evidence="1">
    <location>
        <begin position="82"/>
        <end position="181"/>
    </location>
</feature>
<feature type="compositionally biased region" description="Low complexity" evidence="1">
    <location>
        <begin position="124"/>
        <end position="133"/>
    </location>
</feature>
<sequence length="220" mass="24098">MTLDDAYIGTLLLLDWREALSIDNVIHGFIPKSTRQRLCLEPVELLAQAPHLSLQLIAPTAEVRVVGALYIDGHRRRLADAVAKAEDSASENDGRGRQAEAESSGDGVPRNANTVAPGGTHYVPPSARLSLPRSESRLRPRTALTRLHGPRQTESSRRRNLEVIEDASVPDAPTATPPDERTAELCGVHSESQVGVEESEKTIHLCYNGGYERGRKRKND</sequence>
<dbReference type="AlphaFoldDB" id="A0AAD7EII3"/>
<proteinExistence type="predicted"/>
<accession>A0AAD7EII3</accession>
<name>A0AAD7EII3_9AGAR</name>
<protein>
    <submittedName>
        <fullName evidence="2">Uncharacterized protein</fullName>
    </submittedName>
</protein>
<evidence type="ECO:0000256" key="1">
    <source>
        <dbReference type="SAM" id="MobiDB-lite"/>
    </source>
</evidence>
<feature type="compositionally biased region" description="Basic and acidic residues" evidence="1">
    <location>
        <begin position="83"/>
        <end position="100"/>
    </location>
</feature>
<comment type="caution">
    <text evidence="2">The sequence shown here is derived from an EMBL/GenBank/DDBJ whole genome shotgun (WGS) entry which is preliminary data.</text>
</comment>
<dbReference type="Proteomes" id="UP001218218">
    <property type="component" value="Unassembled WGS sequence"/>
</dbReference>
<organism evidence="2 3">
    <name type="scientific">Mycena albidolilacea</name>
    <dbReference type="NCBI Taxonomy" id="1033008"/>
    <lineage>
        <taxon>Eukaryota</taxon>
        <taxon>Fungi</taxon>
        <taxon>Dikarya</taxon>
        <taxon>Basidiomycota</taxon>
        <taxon>Agaricomycotina</taxon>
        <taxon>Agaricomycetes</taxon>
        <taxon>Agaricomycetidae</taxon>
        <taxon>Agaricales</taxon>
        <taxon>Marasmiineae</taxon>
        <taxon>Mycenaceae</taxon>
        <taxon>Mycena</taxon>
    </lineage>
</organism>
<keyword evidence="3" id="KW-1185">Reference proteome</keyword>
<evidence type="ECO:0000313" key="3">
    <source>
        <dbReference type="Proteomes" id="UP001218218"/>
    </source>
</evidence>